<organism evidence="3 4">
    <name type="scientific">Methanobrevibacter millerae</name>
    <dbReference type="NCBI Taxonomy" id="230361"/>
    <lineage>
        <taxon>Archaea</taxon>
        <taxon>Methanobacteriati</taxon>
        <taxon>Methanobacteriota</taxon>
        <taxon>Methanomada group</taxon>
        <taxon>Methanobacteria</taxon>
        <taxon>Methanobacteriales</taxon>
        <taxon>Methanobacteriaceae</taxon>
        <taxon>Methanobrevibacter</taxon>
    </lineage>
</organism>
<keyword evidence="4" id="KW-1185">Reference proteome</keyword>
<keyword evidence="1" id="KW-1133">Transmembrane helix</keyword>
<dbReference type="EMBL" id="FMXB01000004">
    <property type="protein sequence ID" value="SDA46664.1"/>
    <property type="molecule type" value="Genomic_DNA"/>
</dbReference>
<protein>
    <submittedName>
        <fullName evidence="3">Alpha/beta hydrolase family protein</fullName>
    </submittedName>
</protein>
<dbReference type="InterPro" id="IPR029059">
    <property type="entry name" value="AB_hydrolase_5"/>
</dbReference>
<keyword evidence="1" id="KW-0812">Transmembrane</keyword>
<dbReference type="Proteomes" id="UP000323439">
    <property type="component" value="Unassembled WGS sequence"/>
</dbReference>
<reference evidence="3 4" key="1">
    <citation type="submission" date="2016-10" db="EMBL/GenBank/DDBJ databases">
        <authorList>
            <person name="Varghese N."/>
            <person name="Submissions S."/>
        </authorList>
    </citation>
    <scope>NUCLEOTIDE SEQUENCE [LARGE SCALE GENOMIC DNA]</scope>
    <source>
        <strain evidence="3 4">DSM 16643</strain>
    </source>
</reference>
<accession>A0A1G5VLS7</accession>
<evidence type="ECO:0000256" key="1">
    <source>
        <dbReference type="SAM" id="Phobius"/>
    </source>
</evidence>
<dbReference type="AlphaFoldDB" id="A0A1G5VLS7"/>
<dbReference type="GO" id="GO:0016787">
    <property type="term" value="F:hydrolase activity"/>
    <property type="evidence" value="ECO:0007669"/>
    <property type="project" value="UniProtKB-KW"/>
</dbReference>
<dbReference type="Gene3D" id="3.40.50.1820">
    <property type="entry name" value="alpha/beta hydrolase"/>
    <property type="match status" value="1"/>
</dbReference>
<dbReference type="Pfam" id="PF12695">
    <property type="entry name" value="Abhydrolase_5"/>
    <property type="match status" value="1"/>
</dbReference>
<feature type="domain" description="Alpha/beta hydrolase fold-5" evidence="2">
    <location>
        <begin position="59"/>
        <end position="215"/>
    </location>
</feature>
<evidence type="ECO:0000313" key="4">
    <source>
        <dbReference type="Proteomes" id="UP000323439"/>
    </source>
</evidence>
<dbReference type="RefSeq" id="WP_149731339.1">
    <property type="nucleotide sequence ID" value="NZ_FMXB01000004.1"/>
</dbReference>
<keyword evidence="3" id="KW-0378">Hydrolase</keyword>
<gene>
    <name evidence="3" type="ORF">SAMN02910315_00724</name>
</gene>
<keyword evidence="1" id="KW-0472">Membrane</keyword>
<dbReference type="SUPFAM" id="SSF53474">
    <property type="entry name" value="alpha/beta-Hydrolases"/>
    <property type="match status" value="1"/>
</dbReference>
<dbReference type="InterPro" id="IPR029058">
    <property type="entry name" value="AB_hydrolase_fold"/>
</dbReference>
<evidence type="ECO:0000313" key="3">
    <source>
        <dbReference type="EMBL" id="SDA46664.1"/>
    </source>
</evidence>
<feature type="transmembrane region" description="Helical" evidence="1">
    <location>
        <begin position="5"/>
        <end position="23"/>
    </location>
</feature>
<dbReference type="OrthoDB" id="265131at2157"/>
<sequence length="233" mass="25414">MKKRYIILILVLIGILSYGIYYVNDYYHSEIADLGGSANVTVEKTSKGLFVDGPGNETALIFYPGAKIEYTAYLNLMRNISSEGVDCYLVEMPFNLAFLGKDSADDIIKSTNYTHYVMAGHSLGGAMASGYASGHNVSGLVLLSAYPSDNISIPVLSLYGSNDKILNMDTYNKNKACIKGILEEHVIEGANHAQFANYGKHTGDGESSINSTAQQVQTAHYIIDFINRNVLNV</sequence>
<proteinExistence type="predicted"/>
<name>A0A1G5VLS7_9EURY</name>
<evidence type="ECO:0000259" key="2">
    <source>
        <dbReference type="Pfam" id="PF12695"/>
    </source>
</evidence>